<proteinExistence type="predicted"/>
<reference evidence="2 3" key="1">
    <citation type="journal article" date="2016" name="Mol. Biol. Evol.">
        <title>Comparative Genomics of Early-Diverging Mushroom-Forming Fungi Provides Insights into the Origins of Lignocellulose Decay Capabilities.</title>
        <authorList>
            <person name="Nagy L.G."/>
            <person name="Riley R."/>
            <person name="Tritt A."/>
            <person name="Adam C."/>
            <person name="Daum C."/>
            <person name="Floudas D."/>
            <person name="Sun H."/>
            <person name="Yadav J.S."/>
            <person name="Pangilinan J."/>
            <person name="Larsson K.H."/>
            <person name="Matsuura K."/>
            <person name="Barry K."/>
            <person name="Labutti K."/>
            <person name="Kuo R."/>
            <person name="Ohm R.A."/>
            <person name="Bhattacharya S.S."/>
            <person name="Shirouzu T."/>
            <person name="Yoshinaga Y."/>
            <person name="Martin F.M."/>
            <person name="Grigoriev I.V."/>
            <person name="Hibbett D.S."/>
        </authorList>
    </citation>
    <scope>NUCLEOTIDE SEQUENCE [LARGE SCALE GENOMIC DNA]</scope>
    <source>
        <strain evidence="2 3">CBS 109695</strain>
    </source>
</reference>
<gene>
    <name evidence="2" type="ORF">FIBSPDRAFT_465891</name>
</gene>
<sequence length="123" mass="13994">MCRLCTPSHTTTWKAKERRPHALRARRDYGGHRARPHDERQRQEEAAPRHAGEQGACGVLLFWLVRLIPFVSFPFLPSFFPSHLPLPVHIMPSPFARPVKSQGPLANAHPRTAFYQWSGNGPP</sequence>
<organism evidence="2 3">
    <name type="scientific">Athelia psychrophila</name>
    <dbReference type="NCBI Taxonomy" id="1759441"/>
    <lineage>
        <taxon>Eukaryota</taxon>
        <taxon>Fungi</taxon>
        <taxon>Dikarya</taxon>
        <taxon>Basidiomycota</taxon>
        <taxon>Agaricomycotina</taxon>
        <taxon>Agaricomycetes</taxon>
        <taxon>Agaricomycetidae</taxon>
        <taxon>Atheliales</taxon>
        <taxon>Atheliaceae</taxon>
        <taxon>Athelia</taxon>
    </lineage>
</organism>
<name>A0A166LJ66_9AGAM</name>
<feature type="compositionally biased region" description="Basic and acidic residues" evidence="1">
    <location>
        <begin position="25"/>
        <end position="52"/>
    </location>
</feature>
<dbReference type="AlphaFoldDB" id="A0A166LJ66"/>
<evidence type="ECO:0000313" key="3">
    <source>
        <dbReference type="Proteomes" id="UP000076532"/>
    </source>
</evidence>
<dbReference type="EMBL" id="KV417535">
    <property type="protein sequence ID" value="KZP23013.1"/>
    <property type="molecule type" value="Genomic_DNA"/>
</dbReference>
<dbReference type="Proteomes" id="UP000076532">
    <property type="component" value="Unassembled WGS sequence"/>
</dbReference>
<accession>A0A166LJ66</accession>
<feature type="region of interest" description="Disordered" evidence="1">
    <location>
        <begin position="1"/>
        <end position="52"/>
    </location>
</feature>
<protein>
    <submittedName>
        <fullName evidence="2">Uncharacterized protein</fullName>
    </submittedName>
</protein>
<evidence type="ECO:0000313" key="2">
    <source>
        <dbReference type="EMBL" id="KZP23013.1"/>
    </source>
</evidence>
<keyword evidence="3" id="KW-1185">Reference proteome</keyword>
<evidence type="ECO:0000256" key="1">
    <source>
        <dbReference type="SAM" id="MobiDB-lite"/>
    </source>
</evidence>